<dbReference type="CDD" id="cd14852">
    <property type="entry name" value="LD-carboxypeptidase"/>
    <property type="match status" value="1"/>
</dbReference>
<keyword evidence="1" id="KW-0472">Membrane</keyword>
<name>A0A1G2T8E2_9BACT</name>
<evidence type="ECO:0000256" key="1">
    <source>
        <dbReference type="SAM" id="Phobius"/>
    </source>
</evidence>
<dbReference type="InterPro" id="IPR058193">
    <property type="entry name" value="VanY/YodJ_core_dom"/>
</dbReference>
<dbReference type="GO" id="GO:0006508">
    <property type="term" value="P:proteolysis"/>
    <property type="evidence" value="ECO:0007669"/>
    <property type="project" value="InterPro"/>
</dbReference>
<evidence type="ECO:0000259" key="2">
    <source>
        <dbReference type="Pfam" id="PF02557"/>
    </source>
</evidence>
<feature type="domain" description="D-alanyl-D-alanine carboxypeptidase-like core" evidence="2">
    <location>
        <begin position="160"/>
        <end position="279"/>
    </location>
</feature>
<protein>
    <recommendedName>
        <fullName evidence="2">D-alanyl-D-alanine carboxypeptidase-like core domain-containing protein</fullName>
    </recommendedName>
</protein>
<evidence type="ECO:0000313" key="4">
    <source>
        <dbReference type="Proteomes" id="UP000179264"/>
    </source>
</evidence>
<dbReference type="Pfam" id="PF02557">
    <property type="entry name" value="VanY"/>
    <property type="match status" value="1"/>
</dbReference>
<dbReference type="InterPro" id="IPR003709">
    <property type="entry name" value="VanY-like_core_dom"/>
</dbReference>
<keyword evidence="1" id="KW-0812">Transmembrane</keyword>
<dbReference type="SUPFAM" id="SSF55166">
    <property type="entry name" value="Hedgehog/DD-peptidase"/>
    <property type="match status" value="1"/>
</dbReference>
<dbReference type="GO" id="GO:0008233">
    <property type="term" value="F:peptidase activity"/>
    <property type="evidence" value="ECO:0007669"/>
    <property type="project" value="InterPro"/>
</dbReference>
<dbReference type="EMBL" id="MHVL01000017">
    <property type="protein sequence ID" value="OHA93544.1"/>
    <property type="molecule type" value="Genomic_DNA"/>
</dbReference>
<reference evidence="3 4" key="1">
    <citation type="journal article" date="2016" name="Nat. Commun.">
        <title>Thousands of microbial genomes shed light on interconnected biogeochemical processes in an aquifer system.</title>
        <authorList>
            <person name="Anantharaman K."/>
            <person name="Brown C.T."/>
            <person name="Hug L.A."/>
            <person name="Sharon I."/>
            <person name="Castelle C.J."/>
            <person name="Probst A.J."/>
            <person name="Thomas B.C."/>
            <person name="Singh A."/>
            <person name="Wilkins M.J."/>
            <person name="Karaoz U."/>
            <person name="Brodie E.L."/>
            <person name="Williams K.H."/>
            <person name="Hubbard S.S."/>
            <person name="Banfield J.F."/>
        </authorList>
    </citation>
    <scope>NUCLEOTIDE SEQUENCE [LARGE SCALE GENOMIC DNA]</scope>
</reference>
<dbReference type="Gene3D" id="3.30.1380.10">
    <property type="match status" value="1"/>
</dbReference>
<dbReference type="InterPro" id="IPR052179">
    <property type="entry name" value="DD-CPase-like"/>
</dbReference>
<organism evidence="3 4">
    <name type="scientific">Candidatus Zambryskibacteria bacterium RIFCSPHIGHO2_02_38_10.5</name>
    <dbReference type="NCBI Taxonomy" id="1802742"/>
    <lineage>
        <taxon>Bacteria</taxon>
        <taxon>Candidatus Zambryskiibacteriota</taxon>
    </lineage>
</organism>
<dbReference type="PANTHER" id="PTHR34385">
    <property type="entry name" value="D-ALANYL-D-ALANINE CARBOXYPEPTIDASE"/>
    <property type="match status" value="1"/>
</dbReference>
<keyword evidence="1" id="KW-1133">Transmembrane helix</keyword>
<feature type="transmembrane region" description="Helical" evidence="1">
    <location>
        <begin position="12"/>
        <end position="29"/>
    </location>
</feature>
<dbReference type="PANTHER" id="PTHR34385:SF1">
    <property type="entry name" value="PEPTIDOGLYCAN L-ALANYL-D-GLUTAMATE ENDOPEPTIDASE CWLK"/>
    <property type="match status" value="1"/>
</dbReference>
<accession>A0A1G2T8E2</accession>
<comment type="caution">
    <text evidence="3">The sequence shown here is derived from an EMBL/GenBank/DDBJ whole genome shotgun (WGS) entry which is preliminary data.</text>
</comment>
<proteinExistence type="predicted"/>
<dbReference type="InterPro" id="IPR009045">
    <property type="entry name" value="Zn_M74/Hedgehog-like"/>
</dbReference>
<evidence type="ECO:0000313" key="3">
    <source>
        <dbReference type="EMBL" id="OHA93544.1"/>
    </source>
</evidence>
<dbReference type="AlphaFoldDB" id="A0A1G2T8E2"/>
<sequence>MENKDYKSFLPNIIPVVIVFVLLGGFLAYEFMQISTLTKNVGLLSAELASTTALLSQNTKELSQNITDLRAQTVGLSNTLSSTQQNIDAVKTQVGGVEQTVGSISGTVGTLQKLSQTDPELLKKYSKVYFMNENYTPAHLTQIPTDYLYSTTRPEQFLTEAWPHLKNLFDSAKASGVTLYAKSGYRSFAEQQSLKSMYTVVYGAGTANSFSADQGYSEHQIGTTLDFITSGLGGALNGFENTQAYQWLLGNAYRFGFVLSYPKGNSYYVYEPWHWRFVGVKLATYLRDSKLNFYDMDQREIDTYLANTFD</sequence>
<dbReference type="Proteomes" id="UP000179264">
    <property type="component" value="Unassembled WGS sequence"/>
</dbReference>
<gene>
    <name evidence="3" type="ORF">A2W58_02765</name>
</gene>